<keyword evidence="2" id="KW-0472">Membrane</keyword>
<dbReference type="EMBL" id="AUWU02000004">
    <property type="protein sequence ID" value="KAH0574110.1"/>
    <property type="molecule type" value="Genomic_DNA"/>
</dbReference>
<dbReference type="Proteomes" id="UP000018208">
    <property type="component" value="Unassembled WGS sequence"/>
</dbReference>
<feature type="transmembrane region" description="Helical" evidence="2">
    <location>
        <begin position="122"/>
        <end position="140"/>
    </location>
</feature>
<dbReference type="KEGG" id="ssao:94298078"/>
<organism evidence="3 4">
    <name type="scientific">Spironucleus salmonicida</name>
    <dbReference type="NCBI Taxonomy" id="348837"/>
    <lineage>
        <taxon>Eukaryota</taxon>
        <taxon>Metamonada</taxon>
        <taxon>Diplomonadida</taxon>
        <taxon>Hexamitidae</taxon>
        <taxon>Hexamitinae</taxon>
        <taxon>Spironucleus</taxon>
    </lineage>
</organism>
<comment type="caution">
    <text evidence="3">The sequence shown here is derived from an EMBL/GenBank/DDBJ whole genome shotgun (WGS) entry which is preliminary data.</text>
</comment>
<feature type="transmembrane region" description="Helical" evidence="2">
    <location>
        <begin position="161"/>
        <end position="184"/>
    </location>
</feature>
<evidence type="ECO:0000256" key="2">
    <source>
        <dbReference type="SAM" id="Phobius"/>
    </source>
</evidence>
<evidence type="ECO:0000313" key="4">
    <source>
        <dbReference type="Proteomes" id="UP000018208"/>
    </source>
</evidence>
<keyword evidence="2 3" id="KW-0812">Transmembrane</keyword>
<feature type="region of interest" description="Disordered" evidence="1">
    <location>
        <begin position="1"/>
        <end position="55"/>
    </location>
</feature>
<dbReference type="GeneID" id="94298078"/>
<dbReference type="RefSeq" id="XP_067764883.1">
    <property type="nucleotide sequence ID" value="XM_067907909.1"/>
</dbReference>
<reference evidence="3 4" key="1">
    <citation type="journal article" date="2014" name="PLoS Genet.">
        <title>The Genome of Spironucleus salmonicida Highlights a Fish Pathogen Adapted to Fluctuating Environments.</title>
        <authorList>
            <person name="Xu F."/>
            <person name="Jerlstrom-Hultqvist J."/>
            <person name="Einarsson E."/>
            <person name="Astvaldsson A."/>
            <person name="Svard S.G."/>
            <person name="Andersson J.O."/>
        </authorList>
    </citation>
    <scope>NUCLEOTIDE SEQUENCE [LARGE SCALE GENOMIC DNA]</scope>
    <source>
        <strain evidence="3 4">ATCC 50377</strain>
    </source>
</reference>
<feature type="transmembrane region" description="Helical" evidence="2">
    <location>
        <begin position="93"/>
        <end position="116"/>
    </location>
</feature>
<keyword evidence="2" id="KW-1133">Transmembrane helix</keyword>
<proteinExistence type="predicted"/>
<accession>A0A9P8LTV2</accession>
<sequence length="220" mass="23513">MDFAVRVDSNVSPEPQPQMDIAPPAVPNPNFRVEEHPSIPEQPLASKQKPKQARPGFLADRTQENEQLFGDVFAERWFQFSDNLPLRSQGAQVYVLVATIAALLFAIAAQLAVLTLPAGPTATIRAVFLGAAGAAFLLGLCRLGAVQQLLFAHCKMLLSRLAANVFLVLAAQVHGFDFSTLAAASLAGNALNAVACALGVVNLFVLLAAWLRLYLRVVGV</sequence>
<dbReference type="AlphaFoldDB" id="A0A9P8LTV2"/>
<evidence type="ECO:0000313" key="3">
    <source>
        <dbReference type="EMBL" id="KAH0574110.1"/>
    </source>
</evidence>
<name>A0A9P8LTV2_9EUKA</name>
<protein>
    <submittedName>
        <fullName evidence="3">Transmembrane domain-containing protein</fullName>
    </submittedName>
</protein>
<feature type="transmembrane region" description="Helical" evidence="2">
    <location>
        <begin position="190"/>
        <end position="215"/>
    </location>
</feature>
<evidence type="ECO:0000256" key="1">
    <source>
        <dbReference type="SAM" id="MobiDB-lite"/>
    </source>
</evidence>
<gene>
    <name evidence="3" type="ORF">SS50377_24055</name>
</gene>
<keyword evidence="4" id="KW-1185">Reference proteome</keyword>